<evidence type="ECO:0000256" key="2">
    <source>
        <dbReference type="ARBA" id="ARBA00022692"/>
    </source>
</evidence>
<evidence type="ECO:0000256" key="5">
    <source>
        <dbReference type="SAM" id="Phobius"/>
    </source>
</evidence>
<evidence type="ECO:0000256" key="1">
    <source>
        <dbReference type="ARBA" id="ARBA00004141"/>
    </source>
</evidence>
<dbReference type="InterPro" id="IPR011531">
    <property type="entry name" value="HCO3_transpt-like_TM_dom"/>
</dbReference>
<dbReference type="GO" id="GO:0050801">
    <property type="term" value="P:monoatomic ion homeostasis"/>
    <property type="evidence" value="ECO:0007669"/>
    <property type="project" value="TreeGrafter"/>
</dbReference>
<evidence type="ECO:0000313" key="8">
    <source>
        <dbReference type="Proteomes" id="UP000281553"/>
    </source>
</evidence>
<dbReference type="Pfam" id="PF00955">
    <property type="entry name" value="HCO3_cotransp"/>
    <property type="match status" value="1"/>
</dbReference>
<feature type="domain" description="Bicarbonate transporter-like transmembrane" evidence="6">
    <location>
        <begin position="237"/>
        <end position="395"/>
    </location>
</feature>
<name>A0A3P6SWD2_DIBLA</name>
<keyword evidence="3 5" id="KW-1133">Transmembrane helix</keyword>
<comment type="subcellular location">
    <subcellularLocation>
        <location evidence="1">Membrane</location>
        <topology evidence="1">Multi-pass membrane protein</topology>
    </subcellularLocation>
</comment>
<dbReference type="GO" id="GO:0006820">
    <property type="term" value="P:monoatomic anion transport"/>
    <property type="evidence" value="ECO:0007669"/>
    <property type="project" value="InterPro"/>
</dbReference>
<accession>A0A3P6SWD2</accession>
<sequence>MDTEKGKPTRPSANMFIELSELTPGAPRNWRPEQEYVRTPSRYWHERFRWIEMEEAFDEVVGLVFKAADYATVEEAFDRLPPICPTTDEVQMSDTRGGYRIPFYHPQATSQSIMHRRLSGLDKQGHDKVSSAYVNIVLYPYREFRQACEKAVSKDEVYAVCKQQLSNWIFQGEEIDRGRRSSASEESDPFEEVEVLDEDDSESVAFKDQLKTVPGRCFHRMCPPLRDLAFGLVAVVKRYASDYKDAFVNGNASVAFGSILFIYFVIFSPAITFGTLMSTQVNPAYSVSNSILTSGFQTIIYSLFAGQPIAIIGPSGPGFIMEKLVAREATQINMDYWCFRSWVLIYAIIMGFILMSLNLSELAMHAKKSMEELFSAFISGFLIIKAMFSLLSNIPQTLPKLENPLSPTAAGIWEAAAKCGVDNFLALLMVCFAMTIVKFKTSHLVRRRVCAYFGYDILLP</sequence>
<feature type="transmembrane region" description="Helical" evidence="5">
    <location>
        <begin position="298"/>
        <end position="321"/>
    </location>
</feature>
<feature type="transmembrane region" description="Helical" evidence="5">
    <location>
        <begin position="254"/>
        <end position="277"/>
    </location>
</feature>
<protein>
    <recommendedName>
        <fullName evidence="6">Bicarbonate transporter-like transmembrane domain-containing protein</fullName>
    </recommendedName>
</protein>
<evidence type="ECO:0000256" key="4">
    <source>
        <dbReference type="ARBA" id="ARBA00023136"/>
    </source>
</evidence>
<dbReference type="EMBL" id="UYRU01042031">
    <property type="protein sequence ID" value="VDK72185.1"/>
    <property type="molecule type" value="Genomic_DNA"/>
</dbReference>
<keyword evidence="8" id="KW-1185">Reference proteome</keyword>
<evidence type="ECO:0000313" key="7">
    <source>
        <dbReference type="EMBL" id="VDK72185.1"/>
    </source>
</evidence>
<gene>
    <name evidence="7" type="ORF">DILT_LOCUS2394</name>
</gene>
<keyword evidence="2 5" id="KW-0812">Transmembrane</keyword>
<evidence type="ECO:0000256" key="3">
    <source>
        <dbReference type="ARBA" id="ARBA00022989"/>
    </source>
</evidence>
<dbReference type="GO" id="GO:0005886">
    <property type="term" value="C:plasma membrane"/>
    <property type="evidence" value="ECO:0007669"/>
    <property type="project" value="TreeGrafter"/>
</dbReference>
<dbReference type="GO" id="GO:0005452">
    <property type="term" value="F:solute:inorganic anion antiporter activity"/>
    <property type="evidence" value="ECO:0007669"/>
    <property type="project" value="InterPro"/>
</dbReference>
<dbReference type="AlphaFoldDB" id="A0A3P6SWD2"/>
<keyword evidence="4 5" id="KW-0472">Membrane</keyword>
<reference evidence="7 8" key="1">
    <citation type="submission" date="2018-11" db="EMBL/GenBank/DDBJ databases">
        <authorList>
            <consortium name="Pathogen Informatics"/>
        </authorList>
    </citation>
    <scope>NUCLEOTIDE SEQUENCE [LARGE SCALE GENOMIC DNA]</scope>
</reference>
<dbReference type="InterPro" id="IPR003020">
    <property type="entry name" value="HCO3_transpt_euk"/>
</dbReference>
<feature type="transmembrane region" description="Helical" evidence="5">
    <location>
        <begin position="415"/>
        <end position="437"/>
    </location>
</feature>
<feature type="transmembrane region" description="Helical" evidence="5">
    <location>
        <begin position="373"/>
        <end position="395"/>
    </location>
</feature>
<organism evidence="7 8">
    <name type="scientific">Dibothriocephalus latus</name>
    <name type="common">Fish tapeworm</name>
    <name type="synonym">Diphyllobothrium latum</name>
    <dbReference type="NCBI Taxonomy" id="60516"/>
    <lineage>
        <taxon>Eukaryota</taxon>
        <taxon>Metazoa</taxon>
        <taxon>Spiralia</taxon>
        <taxon>Lophotrochozoa</taxon>
        <taxon>Platyhelminthes</taxon>
        <taxon>Cestoda</taxon>
        <taxon>Eucestoda</taxon>
        <taxon>Diphyllobothriidea</taxon>
        <taxon>Diphyllobothriidae</taxon>
        <taxon>Dibothriocephalus</taxon>
    </lineage>
</organism>
<dbReference type="PANTHER" id="PTHR11453">
    <property type="entry name" value="ANION EXCHANGE PROTEIN"/>
    <property type="match status" value="1"/>
</dbReference>
<feature type="transmembrane region" description="Helical" evidence="5">
    <location>
        <begin position="341"/>
        <end position="361"/>
    </location>
</feature>
<evidence type="ECO:0000259" key="6">
    <source>
        <dbReference type="Pfam" id="PF00955"/>
    </source>
</evidence>
<proteinExistence type="predicted"/>
<dbReference type="PANTHER" id="PTHR11453:SF127">
    <property type="entry name" value="SOLUTE CARRIER FAMILY 4 MEMBER 11"/>
    <property type="match status" value="1"/>
</dbReference>
<dbReference type="Proteomes" id="UP000281553">
    <property type="component" value="Unassembled WGS sequence"/>
</dbReference>
<dbReference type="Gene3D" id="1.10.287.570">
    <property type="entry name" value="Helical hairpin bin"/>
    <property type="match status" value="1"/>
</dbReference>
<dbReference type="OrthoDB" id="1735926at2759"/>